<evidence type="ECO:0000256" key="5">
    <source>
        <dbReference type="ARBA" id="ARBA00023125"/>
    </source>
</evidence>
<keyword evidence="7" id="KW-0675">Receptor</keyword>
<feature type="non-terminal residue" evidence="10">
    <location>
        <position position="75"/>
    </location>
</feature>
<keyword evidence="8" id="KW-0539">Nucleus</keyword>
<dbReference type="EMBL" id="BTSY01000003">
    <property type="protein sequence ID" value="GMT17846.1"/>
    <property type="molecule type" value="Genomic_DNA"/>
</dbReference>
<dbReference type="InterPro" id="IPR013088">
    <property type="entry name" value="Znf_NHR/GATA"/>
</dbReference>
<dbReference type="AlphaFoldDB" id="A0AAV5VEQ4"/>
<evidence type="ECO:0000256" key="7">
    <source>
        <dbReference type="ARBA" id="ARBA00023170"/>
    </source>
</evidence>
<keyword evidence="5" id="KW-0238">DNA-binding</keyword>
<evidence type="ECO:0000313" key="11">
    <source>
        <dbReference type="Proteomes" id="UP001432322"/>
    </source>
</evidence>
<keyword evidence="11" id="KW-1185">Reference proteome</keyword>
<evidence type="ECO:0000256" key="3">
    <source>
        <dbReference type="ARBA" id="ARBA00022833"/>
    </source>
</evidence>
<dbReference type="SUPFAM" id="SSF57716">
    <property type="entry name" value="Glucocorticoid receptor-like (DNA-binding domain)"/>
    <property type="match status" value="1"/>
</dbReference>
<dbReference type="PRINTS" id="PR00047">
    <property type="entry name" value="STROIDFINGER"/>
</dbReference>
<dbReference type="InterPro" id="IPR001628">
    <property type="entry name" value="Znf_hrmn_rcpt"/>
</dbReference>
<feature type="domain" description="Nuclear receptor" evidence="9">
    <location>
        <begin position="1"/>
        <end position="75"/>
    </location>
</feature>
<dbReference type="PANTHER" id="PTHR46011:SF6">
    <property type="entry name" value="HIGH ZINC ACTIVATED NUCLEAR RECEPTOR PROTEIN"/>
    <property type="match status" value="1"/>
</dbReference>
<dbReference type="PROSITE" id="PS51030">
    <property type="entry name" value="NUCLEAR_REC_DBD_2"/>
    <property type="match status" value="1"/>
</dbReference>
<evidence type="ECO:0000259" key="9">
    <source>
        <dbReference type="PROSITE" id="PS51030"/>
    </source>
</evidence>
<evidence type="ECO:0000256" key="2">
    <source>
        <dbReference type="ARBA" id="ARBA00022771"/>
    </source>
</evidence>
<gene>
    <name evidence="10" type="ORF">PFISCL1PPCAC_9143</name>
</gene>
<keyword evidence="4" id="KW-0805">Transcription regulation</keyword>
<feature type="non-terminal residue" evidence="10">
    <location>
        <position position="1"/>
    </location>
</feature>
<dbReference type="SMART" id="SM00399">
    <property type="entry name" value="ZnF_C4"/>
    <property type="match status" value="1"/>
</dbReference>
<comment type="caution">
    <text evidence="10">The sequence shown here is derived from an EMBL/GenBank/DDBJ whole genome shotgun (WGS) entry which is preliminary data.</text>
</comment>
<dbReference type="GO" id="GO:0043565">
    <property type="term" value="F:sequence-specific DNA binding"/>
    <property type="evidence" value="ECO:0007669"/>
    <property type="project" value="InterPro"/>
</dbReference>
<evidence type="ECO:0000256" key="6">
    <source>
        <dbReference type="ARBA" id="ARBA00023163"/>
    </source>
</evidence>
<sequence length="75" mass="8572">CLICGMFTTSYHLGVDACRACAVFYRRTKEGKTYACRSNTRRCAIKSGVACKRCRFDRIERVLRKSDPKELVNST</sequence>
<dbReference type="PANTHER" id="PTHR46011">
    <property type="entry name" value="NUCLEAR HORMONE RECEPTOR FAMILY MEMBER NHR-86-RELATED"/>
    <property type="match status" value="1"/>
</dbReference>
<proteinExistence type="predicted"/>
<keyword evidence="3" id="KW-0862">Zinc</keyword>
<keyword evidence="1" id="KW-0479">Metal-binding</keyword>
<evidence type="ECO:0000256" key="4">
    <source>
        <dbReference type="ARBA" id="ARBA00023015"/>
    </source>
</evidence>
<keyword evidence="6" id="KW-0804">Transcription</keyword>
<evidence type="ECO:0000256" key="8">
    <source>
        <dbReference type="ARBA" id="ARBA00023242"/>
    </source>
</evidence>
<dbReference type="Gene3D" id="3.30.50.10">
    <property type="entry name" value="Erythroid Transcription Factor GATA-1, subunit A"/>
    <property type="match status" value="1"/>
</dbReference>
<dbReference type="GO" id="GO:0005634">
    <property type="term" value="C:nucleus"/>
    <property type="evidence" value="ECO:0007669"/>
    <property type="project" value="TreeGrafter"/>
</dbReference>
<keyword evidence="2" id="KW-0863">Zinc-finger</keyword>
<organism evidence="10 11">
    <name type="scientific">Pristionchus fissidentatus</name>
    <dbReference type="NCBI Taxonomy" id="1538716"/>
    <lineage>
        <taxon>Eukaryota</taxon>
        <taxon>Metazoa</taxon>
        <taxon>Ecdysozoa</taxon>
        <taxon>Nematoda</taxon>
        <taxon>Chromadorea</taxon>
        <taxon>Rhabditida</taxon>
        <taxon>Rhabditina</taxon>
        <taxon>Diplogasteromorpha</taxon>
        <taxon>Diplogasteroidea</taxon>
        <taxon>Neodiplogasteridae</taxon>
        <taxon>Pristionchus</taxon>
    </lineage>
</organism>
<dbReference type="GO" id="GO:0003700">
    <property type="term" value="F:DNA-binding transcription factor activity"/>
    <property type="evidence" value="ECO:0007669"/>
    <property type="project" value="InterPro"/>
</dbReference>
<dbReference type="Proteomes" id="UP001432322">
    <property type="component" value="Unassembled WGS sequence"/>
</dbReference>
<evidence type="ECO:0000256" key="1">
    <source>
        <dbReference type="ARBA" id="ARBA00022723"/>
    </source>
</evidence>
<reference evidence="10" key="1">
    <citation type="submission" date="2023-10" db="EMBL/GenBank/DDBJ databases">
        <title>Genome assembly of Pristionchus species.</title>
        <authorList>
            <person name="Yoshida K."/>
            <person name="Sommer R.J."/>
        </authorList>
    </citation>
    <scope>NUCLEOTIDE SEQUENCE</scope>
    <source>
        <strain evidence="10">RS5133</strain>
    </source>
</reference>
<name>A0AAV5VEQ4_9BILA</name>
<protein>
    <recommendedName>
        <fullName evidence="9">Nuclear receptor domain-containing protein</fullName>
    </recommendedName>
</protein>
<dbReference type="Pfam" id="PF00105">
    <property type="entry name" value="zf-C4"/>
    <property type="match status" value="1"/>
</dbReference>
<evidence type="ECO:0000313" key="10">
    <source>
        <dbReference type="EMBL" id="GMT17846.1"/>
    </source>
</evidence>
<dbReference type="GO" id="GO:0008270">
    <property type="term" value="F:zinc ion binding"/>
    <property type="evidence" value="ECO:0007669"/>
    <property type="project" value="UniProtKB-KW"/>
</dbReference>
<accession>A0AAV5VEQ4</accession>